<dbReference type="RefSeq" id="WP_229485663.1">
    <property type="nucleotide sequence ID" value="NZ_JAIVFQ010000019.1"/>
</dbReference>
<sequence length="124" mass="14261">MNNTEQLSQFAQEQHFDERTVQIFKAVCQDAGINDLPQTTVEQGNCLTEVLKHNEATPEFVKNLLSYSLQKGMPLYVIDHILNSDLDKDGRSLSQELFEDHTDPFEVSSRPRMCKTSRQMELDL</sequence>
<dbReference type="EMBL" id="JAIVFQ010000019">
    <property type="protein sequence ID" value="MCC5600598.1"/>
    <property type="molecule type" value="Genomic_DNA"/>
</dbReference>
<accession>A0ABS8I9Z9</accession>
<reference evidence="1 2" key="1">
    <citation type="journal article" date="2021" name="Microorganisms">
        <title>Genome Evolution of Filamentous Cyanobacterium Nostoc Species: From Facultative Symbiosis to Free Living.</title>
        <authorList>
            <person name="Huo D."/>
            <person name="Li H."/>
            <person name="Cai F."/>
            <person name="Guo X."/>
            <person name="Qiao Z."/>
            <person name="Wang W."/>
            <person name="Yu G."/>
            <person name="Li R."/>
        </authorList>
    </citation>
    <scope>NUCLEOTIDE SEQUENCE [LARGE SCALE GENOMIC DNA]</scope>
    <source>
        <strain evidence="1 2">CHAB 5714</strain>
    </source>
</reference>
<gene>
    <name evidence="1" type="ORF">LC586_15550</name>
</gene>
<evidence type="ECO:0000313" key="2">
    <source>
        <dbReference type="Proteomes" id="UP001199525"/>
    </source>
</evidence>
<comment type="caution">
    <text evidence="1">The sequence shown here is derived from an EMBL/GenBank/DDBJ whole genome shotgun (WGS) entry which is preliminary data.</text>
</comment>
<name>A0ABS8I9Z9_9NOSO</name>
<protein>
    <submittedName>
        <fullName evidence="1">Uncharacterized protein</fullName>
    </submittedName>
</protein>
<evidence type="ECO:0000313" key="1">
    <source>
        <dbReference type="EMBL" id="MCC5600598.1"/>
    </source>
</evidence>
<keyword evidence="2" id="KW-1185">Reference proteome</keyword>
<dbReference type="Proteomes" id="UP001199525">
    <property type="component" value="Unassembled WGS sequence"/>
</dbReference>
<proteinExistence type="predicted"/>
<organism evidence="1 2">
    <name type="scientific">Nostoc favosum CHAB5714</name>
    <dbReference type="NCBI Taxonomy" id="2780399"/>
    <lineage>
        <taxon>Bacteria</taxon>
        <taxon>Bacillati</taxon>
        <taxon>Cyanobacteriota</taxon>
        <taxon>Cyanophyceae</taxon>
        <taxon>Nostocales</taxon>
        <taxon>Nostocaceae</taxon>
        <taxon>Nostoc</taxon>
        <taxon>Nostoc favosum</taxon>
    </lineage>
</organism>